<reference evidence="3" key="1">
    <citation type="submission" date="2015-08" db="EMBL/GenBank/DDBJ databases">
        <authorList>
            <person name="Varghese N."/>
        </authorList>
    </citation>
    <scope>NUCLEOTIDE SEQUENCE [LARGE SCALE GENOMIC DNA]</scope>
    <source>
        <strain evidence="3">JCM 18476</strain>
    </source>
</reference>
<dbReference type="Pfam" id="PF06252">
    <property type="entry name" value="GemA"/>
    <property type="match status" value="1"/>
</dbReference>
<feature type="region of interest" description="Disordered" evidence="1">
    <location>
        <begin position="58"/>
        <end position="81"/>
    </location>
</feature>
<protein>
    <submittedName>
        <fullName evidence="2">Mu-like prophage protein gp16</fullName>
    </submittedName>
</protein>
<name>A0A0K6ITK6_9GAMM</name>
<dbReference type="EMBL" id="CYHG01000020">
    <property type="protein sequence ID" value="CUB06637.1"/>
    <property type="molecule type" value="Genomic_DNA"/>
</dbReference>
<evidence type="ECO:0000313" key="2">
    <source>
        <dbReference type="EMBL" id="CUB06637.1"/>
    </source>
</evidence>
<evidence type="ECO:0000256" key="1">
    <source>
        <dbReference type="SAM" id="MobiDB-lite"/>
    </source>
</evidence>
<dbReference type="RefSeq" id="WP_055464682.1">
    <property type="nucleotide sequence ID" value="NZ_CYHG01000020.1"/>
</dbReference>
<dbReference type="InterPro" id="IPR009363">
    <property type="entry name" value="Phage_Mu_Gp16"/>
</dbReference>
<accession>A0A0K6ITK6</accession>
<keyword evidence="3" id="KW-1185">Reference proteome</keyword>
<proteinExistence type="predicted"/>
<dbReference type="STRING" id="1137284.GCA_001418205_03687"/>
<dbReference type="Proteomes" id="UP000182769">
    <property type="component" value="Unassembled WGS sequence"/>
</dbReference>
<dbReference type="OrthoDB" id="7360086at2"/>
<gene>
    <name evidence="2" type="ORF">Ga0061065_12020</name>
</gene>
<sequence>MANRLAAIHIGKKALGMDDESYRLLLSDMFGKRSAKDLTEAEQGELLERFKQLGFVPKKPQNKAATKTPKWGKRPNPTASREPLMGKIEALLADNSLPWAYADGIAKQMFKVEKVDWLEREQLRKVVAALVIKFK</sequence>
<dbReference type="AlphaFoldDB" id="A0A0K6ITK6"/>
<evidence type="ECO:0000313" key="3">
    <source>
        <dbReference type="Proteomes" id="UP000182769"/>
    </source>
</evidence>
<organism evidence="2 3">
    <name type="scientific">Marinomonas fungiae</name>
    <dbReference type="NCBI Taxonomy" id="1137284"/>
    <lineage>
        <taxon>Bacteria</taxon>
        <taxon>Pseudomonadati</taxon>
        <taxon>Pseudomonadota</taxon>
        <taxon>Gammaproteobacteria</taxon>
        <taxon>Oceanospirillales</taxon>
        <taxon>Oceanospirillaceae</taxon>
        <taxon>Marinomonas</taxon>
    </lineage>
</organism>